<sequence>MINDFWETAPPAYKYAVFGGMGLTFIGIVIIIIGAVTATASMTYVALPFIGVGLLTHMASLGLRGHNIRKELKAAEKRAAERDAKK</sequence>
<dbReference type="EMBL" id="QJVC01000001">
    <property type="protein sequence ID" value="PYI40297.1"/>
    <property type="molecule type" value="Genomic_DNA"/>
</dbReference>
<evidence type="ECO:0000313" key="3">
    <source>
        <dbReference type="Proteomes" id="UP000247980"/>
    </source>
</evidence>
<evidence type="ECO:0000256" key="1">
    <source>
        <dbReference type="SAM" id="Phobius"/>
    </source>
</evidence>
<proteinExistence type="predicted"/>
<reference evidence="2 3" key="1">
    <citation type="submission" date="2018-05" db="EMBL/GenBank/DDBJ databases">
        <title>Genetic diversity of glacier-inhabiting Cryobacterium bacteria in China and description of Cryobacterium mengkeensis sp. nov. and Arthrobacter glacialis sp. nov.</title>
        <authorList>
            <person name="Liu Q."/>
            <person name="Xin Y.-H."/>
        </authorList>
    </citation>
    <scope>NUCLEOTIDE SEQUENCE [LARGE SCALE GENOMIC DNA]</scope>
    <source>
        <strain evidence="2 3">B7</strain>
    </source>
</reference>
<gene>
    <name evidence="2" type="ORF">CVS30_01940</name>
</gene>
<dbReference type="Proteomes" id="UP000247980">
    <property type="component" value="Unassembled WGS sequence"/>
</dbReference>
<name>A0A2V5JIZ7_9MICC</name>
<protein>
    <submittedName>
        <fullName evidence="2">DUF3188 domain-containing protein</fullName>
    </submittedName>
</protein>
<keyword evidence="1" id="KW-1133">Transmembrane helix</keyword>
<dbReference type="RefSeq" id="WP_110483622.1">
    <property type="nucleotide sequence ID" value="NZ_QJVC01000001.1"/>
</dbReference>
<accession>A0A2V5JIZ7</accession>
<keyword evidence="1" id="KW-0812">Transmembrane</keyword>
<feature type="transmembrane region" description="Helical" evidence="1">
    <location>
        <begin position="12"/>
        <end position="36"/>
    </location>
</feature>
<comment type="caution">
    <text evidence="2">The sequence shown here is derived from an EMBL/GenBank/DDBJ whole genome shotgun (WGS) entry which is preliminary data.</text>
</comment>
<keyword evidence="1" id="KW-0472">Membrane</keyword>
<feature type="transmembrane region" description="Helical" evidence="1">
    <location>
        <begin position="42"/>
        <end position="63"/>
    </location>
</feature>
<keyword evidence="3" id="KW-1185">Reference proteome</keyword>
<organism evidence="2 3">
    <name type="scientific">Arthrobacter psychrolactophilus</name>
    <dbReference type="NCBI Taxonomy" id="92442"/>
    <lineage>
        <taxon>Bacteria</taxon>
        <taxon>Bacillati</taxon>
        <taxon>Actinomycetota</taxon>
        <taxon>Actinomycetes</taxon>
        <taxon>Micrococcales</taxon>
        <taxon>Micrococcaceae</taxon>
        <taxon>Arthrobacter</taxon>
    </lineage>
</organism>
<evidence type="ECO:0000313" key="2">
    <source>
        <dbReference type="EMBL" id="PYI40297.1"/>
    </source>
</evidence>
<dbReference type="AlphaFoldDB" id="A0A2V5JIZ7"/>